<evidence type="ECO:0000256" key="1">
    <source>
        <dbReference type="ARBA" id="ARBA00022491"/>
    </source>
</evidence>
<dbReference type="STRING" id="298654.FraEuI1c_2917"/>
<feature type="compositionally biased region" description="Low complexity" evidence="6">
    <location>
        <begin position="222"/>
        <end position="239"/>
    </location>
</feature>
<dbReference type="eggNOG" id="COG1309">
    <property type="taxonomic scope" value="Bacteria"/>
</dbReference>
<evidence type="ECO:0000313" key="8">
    <source>
        <dbReference type="EMBL" id="ADP80942.1"/>
    </source>
</evidence>
<dbReference type="InterPro" id="IPR009057">
    <property type="entry name" value="Homeodomain-like_sf"/>
</dbReference>
<reference evidence="8 9" key="1">
    <citation type="submission" date="2010-10" db="EMBL/GenBank/DDBJ databases">
        <title>Complete sequence of Frankia sp. EuI1c.</title>
        <authorList>
            <consortium name="US DOE Joint Genome Institute"/>
            <person name="Lucas S."/>
            <person name="Copeland A."/>
            <person name="Lapidus A."/>
            <person name="Cheng J.-F."/>
            <person name="Bruce D."/>
            <person name="Goodwin L."/>
            <person name="Pitluck S."/>
            <person name="Chertkov O."/>
            <person name="Detter J.C."/>
            <person name="Han C."/>
            <person name="Tapia R."/>
            <person name="Land M."/>
            <person name="Hauser L."/>
            <person name="Jeffries C."/>
            <person name="Kyrpides N."/>
            <person name="Ivanova N."/>
            <person name="Mikhailova N."/>
            <person name="Beauchemin N."/>
            <person name="Sen A."/>
            <person name="Sur S.A."/>
            <person name="Gtari M."/>
            <person name="Wall L."/>
            <person name="Tisa L."/>
            <person name="Woyke T."/>
        </authorList>
    </citation>
    <scope>NUCLEOTIDE SEQUENCE [LARGE SCALE GENOMIC DNA]</scope>
    <source>
        <strain evidence="9">DSM 45817 / CECT 9037 / EuI1c</strain>
    </source>
</reference>
<dbReference type="Pfam" id="PF00440">
    <property type="entry name" value="TetR_N"/>
    <property type="match status" value="1"/>
</dbReference>
<feature type="domain" description="HTH tetR-type" evidence="7">
    <location>
        <begin position="7"/>
        <end position="67"/>
    </location>
</feature>
<dbReference type="Gene3D" id="1.10.357.10">
    <property type="entry name" value="Tetracycline Repressor, domain 2"/>
    <property type="match status" value="1"/>
</dbReference>
<organism evidence="8 9">
    <name type="scientific">Pseudofrankia inefficax (strain DSM 45817 / CECT 9037 / DDB 130130 / EuI1c)</name>
    <name type="common">Frankia inefficax</name>
    <dbReference type="NCBI Taxonomy" id="298654"/>
    <lineage>
        <taxon>Bacteria</taxon>
        <taxon>Bacillati</taxon>
        <taxon>Actinomycetota</taxon>
        <taxon>Actinomycetes</taxon>
        <taxon>Frankiales</taxon>
        <taxon>Frankiaceae</taxon>
        <taxon>Pseudofrankia</taxon>
    </lineage>
</organism>
<name>E3J963_PSEI1</name>
<feature type="DNA-binding region" description="H-T-H motif" evidence="5">
    <location>
        <begin position="30"/>
        <end position="49"/>
    </location>
</feature>
<dbReference type="PRINTS" id="PR00455">
    <property type="entry name" value="HTHTETR"/>
</dbReference>
<dbReference type="SUPFAM" id="SSF48498">
    <property type="entry name" value="Tetracyclin repressor-like, C-terminal domain"/>
    <property type="match status" value="1"/>
</dbReference>
<keyword evidence="4" id="KW-0804">Transcription</keyword>
<proteinExistence type="predicted"/>
<dbReference type="HOGENOM" id="CLU_069356_15_11_11"/>
<dbReference type="Proteomes" id="UP000002484">
    <property type="component" value="Chromosome"/>
</dbReference>
<dbReference type="PANTHER" id="PTHR30055">
    <property type="entry name" value="HTH-TYPE TRANSCRIPTIONAL REGULATOR RUTR"/>
    <property type="match status" value="1"/>
</dbReference>
<keyword evidence="2" id="KW-0805">Transcription regulation</keyword>
<evidence type="ECO:0000256" key="5">
    <source>
        <dbReference type="PROSITE-ProRule" id="PRU00335"/>
    </source>
</evidence>
<dbReference type="PANTHER" id="PTHR30055:SF241">
    <property type="entry name" value="TRANSCRIPTIONAL REGULATORY PROTEIN"/>
    <property type="match status" value="1"/>
</dbReference>
<dbReference type="EMBL" id="CP002299">
    <property type="protein sequence ID" value="ADP80942.1"/>
    <property type="molecule type" value="Genomic_DNA"/>
</dbReference>
<dbReference type="GO" id="GO:0000976">
    <property type="term" value="F:transcription cis-regulatory region binding"/>
    <property type="evidence" value="ECO:0007669"/>
    <property type="project" value="TreeGrafter"/>
</dbReference>
<protein>
    <submittedName>
        <fullName evidence="8">Regulatory protein TetR</fullName>
    </submittedName>
</protein>
<evidence type="ECO:0000256" key="2">
    <source>
        <dbReference type="ARBA" id="ARBA00023015"/>
    </source>
</evidence>
<feature type="region of interest" description="Disordered" evidence="6">
    <location>
        <begin position="205"/>
        <end position="239"/>
    </location>
</feature>
<dbReference type="AlphaFoldDB" id="E3J963"/>
<dbReference type="PROSITE" id="PS50977">
    <property type="entry name" value="HTH_TETR_2"/>
    <property type="match status" value="1"/>
</dbReference>
<evidence type="ECO:0000256" key="6">
    <source>
        <dbReference type="SAM" id="MobiDB-lite"/>
    </source>
</evidence>
<dbReference type="InParanoid" id="E3J963"/>
<dbReference type="InterPro" id="IPR039538">
    <property type="entry name" value="BetI_C"/>
</dbReference>
<dbReference type="InterPro" id="IPR036271">
    <property type="entry name" value="Tet_transcr_reg_TetR-rel_C_sf"/>
</dbReference>
<gene>
    <name evidence="8" type="ordered locus">FraEuI1c_2917</name>
</gene>
<dbReference type="InterPro" id="IPR050109">
    <property type="entry name" value="HTH-type_TetR-like_transc_reg"/>
</dbReference>
<dbReference type="InterPro" id="IPR001647">
    <property type="entry name" value="HTH_TetR"/>
</dbReference>
<accession>E3J963</accession>
<dbReference type="GO" id="GO:0003700">
    <property type="term" value="F:DNA-binding transcription factor activity"/>
    <property type="evidence" value="ECO:0007669"/>
    <property type="project" value="TreeGrafter"/>
</dbReference>
<dbReference type="Pfam" id="PF13977">
    <property type="entry name" value="TetR_C_6"/>
    <property type="match status" value="1"/>
</dbReference>
<evidence type="ECO:0000256" key="3">
    <source>
        <dbReference type="ARBA" id="ARBA00023125"/>
    </source>
</evidence>
<evidence type="ECO:0000313" key="9">
    <source>
        <dbReference type="Proteomes" id="UP000002484"/>
    </source>
</evidence>
<sequence length="239" mass="25413">MPRLPRAEVRRRLLAAAASVFAERGYGESRLDDVARAAGFTKGAVYSNFGSKQQLFAELVGAHMAEQAAAVHGGVTSATDPGDPDDPDGADRDRVQARGIELMGDYLVSDDRGQRLMVEFAAQASRDPRIQAAWAPHRRAHQEAVVALLDERIQALGASAVVDLDTLALIMIALRNGLALERAAAPDQVDRPAIERAVAAVLTSLIPPTDTRPTDTRPTDIPPTTVTTTSAVPRPGGKP</sequence>
<evidence type="ECO:0000259" key="7">
    <source>
        <dbReference type="PROSITE" id="PS50977"/>
    </source>
</evidence>
<dbReference type="KEGG" id="fri:FraEuI1c_2917"/>
<keyword evidence="9" id="KW-1185">Reference proteome</keyword>
<keyword evidence="3 5" id="KW-0238">DNA-binding</keyword>
<evidence type="ECO:0000256" key="4">
    <source>
        <dbReference type="ARBA" id="ARBA00023163"/>
    </source>
</evidence>
<keyword evidence="1" id="KW-0678">Repressor</keyword>
<dbReference type="SUPFAM" id="SSF46689">
    <property type="entry name" value="Homeodomain-like"/>
    <property type="match status" value="1"/>
</dbReference>